<dbReference type="EMBL" id="CAADFT010000018">
    <property type="protein sequence ID" value="VFK42370.1"/>
    <property type="molecule type" value="Genomic_DNA"/>
</dbReference>
<name>A0A450YLG7_9GAMM</name>
<evidence type="ECO:0000313" key="3">
    <source>
        <dbReference type="EMBL" id="VFK42370.1"/>
    </source>
</evidence>
<protein>
    <submittedName>
        <fullName evidence="3">Nucleotidyltransferase domain-containing protein</fullName>
    </submittedName>
</protein>
<dbReference type="PANTHER" id="PTHR37030:SF1">
    <property type="entry name" value="NUCLEOTIDYLTRANSFERASE"/>
    <property type="match status" value="1"/>
</dbReference>
<dbReference type="PANTHER" id="PTHR37030">
    <property type="entry name" value="NUCLEOTIDYLTRANSFERASE"/>
    <property type="match status" value="1"/>
</dbReference>
<evidence type="ECO:0000259" key="2">
    <source>
        <dbReference type="Pfam" id="PF01909"/>
    </source>
</evidence>
<dbReference type="AlphaFoldDB" id="A0A450YLG7"/>
<feature type="compositionally biased region" description="Basic residues" evidence="1">
    <location>
        <begin position="117"/>
        <end position="127"/>
    </location>
</feature>
<dbReference type="GO" id="GO:0016779">
    <property type="term" value="F:nucleotidyltransferase activity"/>
    <property type="evidence" value="ECO:0007669"/>
    <property type="project" value="InterPro"/>
</dbReference>
<sequence>MSITDTPIAPWLDDMVHRIVDGFHPDRIILFGSHARGDAIPESDVDLLIVMPVAGSRRRLAVEIGVALADVPIPKDVVATTPEDFAWRKDVTGAFHGPCSDSLRHRLLSRPTTVRGKAPRGHPRRPFPARPENPRHQGNHPALAGIAPIQIRQPRKCYLPSFAVDFRYPGGDVTDKADTEEIMAITETLRASARATLPAEVIKGQKVGVFTEGSDTAMAESPVSLST</sequence>
<gene>
    <name evidence="3" type="ORF">BECKTC1821E_GA0114239_101840</name>
</gene>
<proteinExistence type="predicted"/>
<dbReference type="InterPro" id="IPR043519">
    <property type="entry name" value="NT_sf"/>
</dbReference>
<accession>A0A450YLG7</accession>
<dbReference type="CDD" id="cd05403">
    <property type="entry name" value="NT_KNTase_like"/>
    <property type="match status" value="1"/>
</dbReference>
<keyword evidence="3" id="KW-0808">Transferase</keyword>
<feature type="region of interest" description="Disordered" evidence="1">
    <location>
        <begin position="110"/>
        <end position="139"/>
    </location>
</feature>
<reference evidence="3" key="1">
    <citation type="submission" date="2019-02" db="EMBL/GenBank/DDBJ databases">
        <authorList>
            <person name="Gruber-Vodicka R. H."/>
            <person name="Seah K. B. B."/>
        </authorList>
    </citation>
    <scope>NUCLEOTIDE SEQUENCE</scope>
    <source>
        <strain evidence="3">BECK_BZ125</strain>
    </source>
</reference>
<dbReference type="SUPFAM" id="SSF81301">
    <property type="entry name" value="Nucleotidyltransferase"/>
    <property type="match status" value="1"/>
</dbReference>
<dbReference type="Gene3D" id="3.30.460.10">
    <property type="entry name" value="Beta Polymerase, domain 2"/>
    <property type="match status" value="1"/>
</dbReference>
<dbReference type="InterPro" id="IPR002934">
    <property type="entry name" value="Polymerase_NTP_transf_dom"/>
</dbReference>
<evidence type="ECO:0000256" key="1">
    <source>
        <dbReference type="SAM" id="MobiDB-lite"/>
    </source>
</evidence>
<feature type="domain" description="Polymerase nucleotidyl transferase" evidence="2">
    <location>
        <begin position="25"/>
        <end position="83"/>
    </location>
</feature>
<organism evidence="3">
    <name type="scientific">Candidatus Kentrum sp. TC</name>
    <dbReference type="NCBI Taxonomy" id="2126339"/>
    <lineage>
        <taxon>Bacteria</taxon>
        <taxon>Pseudomonadati</taxon>
        <taxon>Pseudomonadota</taxon>
        <taxon>Gammaproteobacteria</taxon>
        <taxon>Candidatus Kentrum</taxon>
    </lineage>
</organism>
<dbReference type="Pfam" id="PF01909">
    <property type="entry name" value="NTP_transf_2"/>
    <property type="match status" value="1"/>
</dbReference>